<protein>
    <submittedName>
        <fullName evidence="5">Universal stress protein MSMEG_3950</fullName>
    </submittedName>
</protein>
<evidence type="ECO:0000259" key="4">
    <source>
        <dbReference type="Pfam" id="PF00582"/>
    </source>
</evidence>
<evidence type="ECO:0000313" key="6">
    <source>
        <dbReference type="Proteomes" id="UP000290439"/>
    </source>
</evidence>
<dbReference type="Gene3D" id="3.40.50.620">
    <property type="entry name" value="HUPs"/>
    <property type="match status" value="2"/>
</dbReference>
<evidence type="ECO:0000256" key="1">
    <source>
        <dbReference type="ARBA" id="ARBA00008791"/>
    </source>
</evidence>
<feature type="domain" description="UspA" evidence="4">
    <location>
        <begin position="167"/>
        <end position="304"/>
    </location>
</feature>
<dbReference type="RefSeq" id="WP_130916792.1">
    <property type="nucleotide sequence ID" value="NZ_JADLPI010000003.1"/>
</dbReference>
<dbReference type="InterPro" id="IPR006016">
    <property type="entry name" value="UspA"/>
</dbReference>
<comment type="similarity">
    <text evidence="1">Belongs to the universal stress protein A family.</text>
</comment>
<dbReference type="SUPFAM" id="SSF52402">
    <property type="entry name" value="Adenine nucleotide alpha hydrolases-like"/>
    <property type="match status" value="2"/>
</dbReference>
<dbReference type="PANTHER" id="PTHR46268">
    <property type="entry name" value="STRESS RESPONSE PROTEIN NHAX"/>
    <property type="match status" value="1"/>
</dbReference>
<dbReference type="PRINTS" id="PR01438">
    <property type="entry name" value="UNVRSLSTRESS"/>
</dbReference>
<evidence type="ECO:0000256" key="3">
    <source>
        <dbReference type="ARBA" id="ARBA00022840"/>
    </source>
</evidence>
<name>A0A4U8VZ57_9NOCA</name>
<dbReference type="AlphaFoldDB" id="A0A4U8VZ57"/>
<accession>A0A4U8VZ57</accession>
<dbReference type="PANTHER" id="PTHR46268:SF27">
    <property type="entry name" value="UNIVERSAL STRESS PROTEIN RV2623"/>
    <property type="match status" value="1"/>
</dbReference>
<gene>
    <name evidence="5" type="ORF">NCTC10797_01810</name>
</gene>
<dbReference type="InterPro" id="IPR014729">
    <property type="entry name" value="Rossmann-like_a/b/a_fold"/>
</dbReference>
<dbReference type="Proteomes" id="UP000290439">
    <property type="component" value="Chromosome"/>
</dbReference>
<organism evidence="5 6">
    <name type="scientific">Nocardia cyriacigeorgica</name>
    <dbReference type="NCBI Taxonomy" id="135487"/>
    <lineage>
        <taxon>Bacteria</taxon>
        <taxon>Bacillati</taxon>
        <taxon>Actinomycetota</taxon>
        <taxon>Actinomycetes</taxon>
        <taxon>Mycobacteriales</taxon>
        <taxon>Nocardiaceae</taxon>
        <taxon>Nocardia</taxon>
    </lineage>
</organism>
<evidence type="ECO:0000313" key="5">
    <source>
        <dbReference type="EMBL" id="VFA98045.1"/>
    </source>
</evidence>
<keyword evidence="3" id="KW-0067">ATP-binding</keyword>
<dbReference type="Pfam" id="PF00582">
    <property type="entry name" value="Usp"/>
    <property type="match status" value="2"/>
</dbReference>
<reference evidence="5 6" key="1">
    <citation type="submission" date="2019-02" db="EMBL/GenBank/DDBJ databases">
        <authorList>
            <consortium name="Pathogen Informatics"/>
        </authorList>
    </citation>
    <scope>NUCLEOTIDE SEQUENCE [LARGE SCALE GENOMIC DNA]</scope>
    <source>
        <strain evidence="5 6">3012STDY6756504</strain>
    </source>
</reference>
<sequence length="306" mass="32085">MAPQPAHDLHSLASAAVVVGVDGSAASTRAVEWAARTASARGRRLVIAHGYDFQATSAMLTAYDVVVPPIAENVRRNGEQVLASAGRVAADIDPDLDIVTELSESKPARLLIELSQEAYLTVLGAGTNVGTLAHLGSTLLAVASHGRGRVVVVREAHPQHGVRDSGPVVVGVDGSSVGEPAIEAAFSEASERGTGLVAIHAWSDLSLGVFAGASYLDLPTSDLETGERALLAERLAGWQEKYPNVDVGREVHLSDPRSHLMEWSKSAQLVVVGSRGRGGFRGLLLGSTSNYLVQHAHCPVMVVHPD</sequence>
<keyword evidence="2" id="KW-0547">Nucleotide-binding</keyword>
<dbReference type="EMBL" id="LR215973">
    <property type="protein sequence ID" value="VFA98045.1"/>
    <property type="molecule type" value="Genomic_DNA"/>
</dbReference>
<proteinExistence type="inferred from homology"/>
<dbReference type="GO" id="GO:0005524">
    <property type="term" value="F:ATP binding"/>
    <property type="evidence" value="ECO:0007669"/>
    <property type="project" value="UniProtKB-KW"/>
</dbReference>
<evidence type="ECO:0000256" key="2">
    <source>
        <dbReference type="ARBA" id="ARBA00022741"/>
    </source>
</evidence>
<feature type="domain" description="UspA" evidence="4">
    <location>
        <begin position="17"/>
        <end position="154"/>
    </location>
</feature>
<dbReference type="InterPro" id="IPR006015">
    <property type="entry name" value="Universal_stress_UspA"/>
</dbReference>